<sequence>MKVYFDSLRTWWLPLRLHWYLLLMVAASLNLNEISRILHRSTTQTPRFIATSLQPPLIPVKPYLSCHVMLGKLQSPKSPKCSVYAGRHLPHCSEINYGSGPSKGGDTFTAMAVGSDRAHGGKDVHKATIASTSPTILGHSTTGPHGQDTTSEVSEGPVHTQPKPKFEWRPRSGPSAAPGVQVSSGKETNPSRRLENALIPHPSQSEPRVAIVAPLPRLETAPPSVCVDRGLKPEDPTPHGWCESGSEMEGDDDEDVSEVWEESMHSNEENEVVCWESEEEPLEVVPLAMETLKEFGLVLGASFEEFEEELTQLLQNIEDWLYCGSDGASGGVVVMWDTRVVEKIDETVGHFSISCKFHSVFNHHEWVFSGVYVPQTVRDRLLMWEELACLHSWWGSPWCIKGDFNVVRFPSERVGGQFFSPAMQGFSDFISSIGLVDPLLEGGRFTWSNGKEREAMSRLDRFLFSPDWEDKFPCIVQRKMPRLMSDHFPITLECCQFQKCRRHFRFENMWLRAEVAEGRPLTATEKAQKEIIQIDLEKTLLLEEISWRQKSQATWLNEGDKNTKKIHAMANSNRRHNSISTLLIDGELSTNQQAISESITQFYTRLYTKDVGWRPKLDGLGFSAYLLKMLNG</sequence>
<dbReference type="PANTHER" id="PTHR33710:SF64">
    <property type="entry name" value="ENDONUCLEASE_EXONUCLEASE_PHOSPHATASE DOMAIN-CONTAINING PROTEIN"/>
    <property type="match status" value="1"/>
</dbReference>
<organism evidence="2">
    <name type="scientific">Fagus sylvatica</name>
    <name type="common">Beechnut</name>
    <dbReference type="NCBI Taxonomy" id="28930"/>
    <lineage>
        <taxon>Eukaryota</taxon>
        <taxon>Viridiplantae</taxon>
        <taxon>Streptophyta</taxon>
        <taxon>Embryophyta</taxon>
        <taxon>Tracheophyta</taxon>
        <taxon>Spermatophyta</taxon>
        <taxon>Magnoliopsida</taxon>
        <taxon>eudicotyledons</taxon>
        <taxon>Gunneridae</taxon>
        <taxon>Pentapetalae</taxon>
        <taxon>rosids</taxon>
        <taxon>fabids</taxon>
        <taxon>Fagales</taxon>
        <taxon>Fagaceae</taxon>
        <taxon>Fagus</taxon>
    </lineage>
</organism>
<reference evidence="2" key="1">
    <citation type="submission" date="2018-02" db="EMBL/GenBank/DDBJ databases">
        <authorList>
            <person name="Cohen D.B."/>
            <person name="Kent A.D."/>
        </authorList>
    </citation>
    <scope>NUCLEOTIDE SEQUENCE</scope>
</reference>
<dbReference type="SUPFAM" id="SSF56219">
    <property type="entry name" value="DNase I-like"/>
    <property type="match status" value="1"/>
</dbReference>
<dbReference type="InterPro" id="IPR036691">
    <property type="entry name" value="Endo/exonu/phosph_ase_sf"/>
</dbReference>
<feature type="compositionally biased region" description="Polar residues" evidence="1">
    <location>
        <begin position="133"/>
        <end position="153"/>
    </location>
</feature>
<evidence type="ECO:0000313" key="2">
    <source>
        <dbReference type="EMBL" id="SPC97904.1"/>
    </source>
</evidence>
<feature type="region of interest" description="Disordered" evidence="1">
    <location>
        <begin position="133"/>
        <end position="191"/>
    </location>
</feature>
<dbReference type="EMBL" id="OIVN01001811">
    <property type="protein sequence ID" value="SPC97904.1"/>
    <property type="molecule type" value="Genomic_DNA"/>
</dbReference>
<accession>A0A2N9GFH2</accession>
<name>A0A2N9GFH2_FAGSY</name>
<gene>
    <name evidence="2" type="ORF">FSB_LOCUS25786</name>
</gene>
<dbReference type="Gene3D" id="3.60.10.10">
    <property type="entry name" value="Endonuclease/exonuclease/phosphatase"/>
    <property type="match status" value="1"/>
</dbReference>
<evidence type="ECO:0008006" key="3">
    <source>
        <dbReference type="Google" id="ProtNLM"/>
    </source>
</evidence>
<protein>
    <recommendedName>
        <fullName evidence="3">Endonuclease/exonuclease/phosphatase domain-containing protein</fullName>
    </recommendedName>
</protein>
<proteinExistence type="predicted"/>
<dbReference type="PANTHER" id="PTHR33710">
    <property type="entry name" value="BNAC02G09200D PROTEIN"/>
    <property type="match status" value="1"/>
</dbReference>
<evidence type="ECO:0000256" key="1">
    <source>
        <dbReference type="SAM" id="MobiDB-lite"/>
    </source>
</evidence>
<dbReference type="AlphaFoldDB" id="A0A2N9GFH2"/>
<feature type="region of interest" description="Disordered" evidence="1">
    <location>
        <begin position="228"/>
        <end position="252"/>
    </location>
</feature>